<feature type="transmembrane region" description="Helical" evidence="1">
    <location>
        <begin position="39"/>
        <end position="60"/>
    </location>
</feature>
<dbReference type="AlphaFoldDB" id="A0A6C2C7G8"/>
<proteinExistence type="predicted"/>
<feature type="transmembrane region" description="Helical" evidence="1">
    <location>
        <begin position="6"/>
        <end position="27"/>
    </location>
</feature>
<dbReference type="Proteomes" id="UP000371977">
    <property type="component" value="Unassembled WGS sequence"/>
</dbReference>
<evidence type="ECO:0000313" key="2">
    <source>
        <dbReference type="EMBL" id="TYC49918.1"/>
    </source>
</evidence>
<evidence type="ECO:0000256" key="1">
    <source>
        <dbReference type="SAM" id="Phobius"/>
    </source>
</evidence>
<accession>A0A6C2C7G8</accession>
<gene>
    <name evidence="2" type="ORF">ESZ50_04830</name>
</gene>
<dbReference type="RefSeq" id="WP_148622477.1">
    <property type="nucleotide sequence ID" value="NZ_SDGZ01000013.1"/>
</dbReference>
<dbReference type="OrthoDB" id="2150687at2"/>
<dbReference type="EMBL" id="SDGZ01000013">
    <property type="protein sequence ID" value="TYC49918.1"/>
    <property type="molecule type" value="Genomic_DNA"/>
</dbReference>
<sequence length="70" mass="7721">MELIANMFKSFITAILAYLLLGIWINCGSLEPTMKTPGIAWWLDGAMFLFWIVGFIALSFNGGDNGSTTE</sequence>
<comment type="caution">
    <text evidence="2">The sequence shown here is derived from an EMBL/GenBank/DDBJ whole genome shotgun (WGS) entry which is preliminary data.</text>
</comment>
<reference evidence="2 3" key="1">
    <citation type="submission" date="2019-01" db="EMBL/GenBank/DDBJ databases">
        <title>Weissella sp. nov., a novel lactic acid bacterium isolated from animal feces.</title>
        <authorList>
            <person name="Wang L.-T."/>
        </authorList>
    </citation>
    <scope>NUCLEOTIDE SEQUENCE [LARGE SCALE GENOMIC DNA]</scope>
    <source>
        <strain evidence="2 3">8H-2</strain>
    </source>
</reference>
<organism evidence="2 3">
    <name type="scientific">Weissella muntiaci</name>
    <dbReference type="NCBI Taxonomy" id="2508881"/>
    <lineage>
        <taxon>Bacteria</taxon>
        <taxon>Bacillati</taxon>
        <taxon>Bacillota</taxon>
        <taxon>Bacilli</taxon>
        <taxon>Lactobacillales</taxon>
        <taxon>Lactobacillaceae</taxon>
        <taxon>Weissella</taxon>
    </lineage>
</organism>
<keyword evidence="1" id="KW-0472">Membrane</keyword>
<evidence type="ECO:0000313" key="3">
    <source>
        <dbReference type="Proteomes" id="UP000371977"/>
    </source>
</evidence>
<keyword evidence="1" id="KW-1133">Transmembrane helix</keyword>
<keyword evidence="3" id="KW-1185">Reference proteome</keyword>
<keyword evidence="1" id="KW-0812">Transmembrane</keyword>
<name>A0A6C2C7G8_9LACO</name>
<protein>
    <submittedName>
        <fullName evidence="2">Uncharacterized protein</fullName>
    </submittedName>
</protein>